<evidence type="ECO:0008006" key="4">
    <source>
        <dbReference type="Google" id="ProtNLM"/>
    </source>
</evidence>
<organism evidence="2 3">
    <name type="scientific">candidate division CSSED10-310 bacterium</name>
    <dbReference type="NCBI Taxonomy" id="2855610"/>
    <lineage>
        <taxon>Bacteria</taxon>
        <taxon>Bacteria division CSSED10-310</taxon>
    </lineage>
</organism>
<gene>
    <name evidence="2" type="ORF">ACFL27_02660</name>
</gene>
<evidence type="ECO:0000313" key="3">
    <source>
        <dbReference type="Proteomes" id="UP001594351"/>
    </source>
</evidence>
<evidence type="ECO:0000256" key="1">
    <source>
        <dbReference type="SAM" id="Phobius"/>
    </source>
</evidence>
<reference evidence="2 3" key="1">
    <citation type="submission" date="2024-09" db="EMBL/GenBank/DDBJ databases">
        <title>Laminarin stimulates single cell rates of sulfate reduction while oxygen inhibits transcriptomic activity in coastal marine sediment.</title>
        <authorList>
            <person name="Lindsay M."/>
            <person name="Orcutt B."/>
            <person name="Emerson D."/>
            <person name="Stepanauskas R."/>
            <person name="D'Angelo T."/>
        </authorList>
    </citation>
    <scope>NUCLEOTIDE SEQUENCE [LARGE SCALE GENOMIC DNA]</scope>
    <source>
        <strain evidence="2">SAG AM-311-K15</strain>
    </source>
</reference>
<feature type="transmembrane region" description="Helical" evidence="1">
    <location>
        <begin position="219"/>
        <end position="240"/>
    </location>
</feature>
<dbReference type="Proteomes" id="UP001594351">
    <property type="component" value="Unassembled WGS sequence"/>
</dbReference>
<evidence type="ECO:0000313" key="2">
    <source>
        <dbReference type="EMBL" id="MFC1849087.1"/>
    </source>
</evidence>
<feature type="transmembrane region" description="Helical" evidence="1">
    <location>
        <begin position="150"/>
        <end position="169"/>
    </location>
</feature>
<feature type="transmembrane region" description="Helical" evidence="1">
    <location>
        <begin position="91"/>
        <end position="120"/>
    </location>
</feature>
<proteinExistence type="predicted"/>
<keyword evidence="1" id="KW-0812">Transmembrane</keyword>
<comment type="caution">
    <text evidence="2">The sequence shown here is derived from an EMBL/GenBank/DDBJ whole genome shotgun (WGS) entry which is preliminary data.</text>
</comment>
<feature type="transmembrane region" description="Helical" evidence="1">
    <location>
        <begin position="31"/>
        <end position="47"/>
    </location>
</feature>
<keyword evidence="1" id="KW-0472">Membrane</keyword>
<sequence length="247" mass="28591">MRLLTWIRHGALLLYSGRLAASQSMGRHNDWITVFLGVITFFVIIPGEYSTSIYVFVLLALTLGSNLLPSEISNHSFELIFTSRLNLHTSLLFKFFSLFFYIWTIVAALMLSLIPFYLILREIINFYGENGDRTLDQKIVYTVQQYMTQAWFHSAFAILLALSLTLLMSSIIPSQIWTIFSSAFILLILSRISDYSNPFFNAVPSKEVILPYKWGQLMFFNRMTLLGLAVSFIIISWTNLRKIERYM</sequence>
<protein>
    <recommendedName>
        <fullName evidence="4">ABC transporter permease</fullName>
    </recommendedName>
</protein>
<name>A0ABV6YS97_UNCC1</name>
<keyword evidence="3" id="KW-1185">Reference proteome</keyword>
<accession>A0ABV6YS97</accession>
<keyword evidence="1" id="KW-1133">Transmembrane helix</keyword>
<dbReference type="EMBL" id="JBHPBY010000020">
    <property type="protein sequence ID" value="MFC1849087.1"/>
    <property type="molecule type" value="Genomic_DNA"/>
</dbReference>